<keyword evidence="6" id="KW-0256">Endoplasmic reticulum</keyword>
<dbReference type="InterPro" id="IPR012430">
    <property type="entry name" value="TMEM43_fam"/>
</dbReference>
<dbReference type="GO" id="GO:0071763">
    <property type="term" value="P:nuclear membrane organization"/>
    <property type="evidence" value="ECO:0007669"/>
    <property type="project" value="TreeGrafter"/>
</dbReference>
<gene>
    <name evidence="11" type="ORF">CcCBS67573_g00229</name>
</gene>
<dbReference type="PANTHER" id="PTHR13416:SF2">
    <property type="entry name" value="TRANSMEMBRANE PROTEIN 43"/>
    <property type="match status" value="1"/>
</dbReference>
<feature type="transmembrane region" description="Helical" evidence="10">
    <location>
        <begin position="338"/>
        <end position="357"/>
    </location>
</feature>
<dbReference type="Proteomes" id="UP000320333">
    <property type="component" value="Unassembled WGS sequence"/>
</dbReference>
<evidence type="ECO:0000313" key="12">
    <source>
        <dbReference type="Proteomes" id="UP000320333"/>
    </source>
</evidence>
<dbReference type="PANTHER" id="PTHR13416">
    <property type="match status" value="1"/>
</dbReference>
<evidence type="ECO:0000256" key="7">
    <source>
        <dbReference type="ARBA" id="ARBA00022989"/>
    </source>
</evidence>
<dbReference type="GO" id="GO:0006629">
    <property type="term" value="P:lipid metabolic process"/>
    <property type="evidence" value="ECO:0007669"/>
    <property type="project" value="TreeGrafter"/>
</dbReference>
<organism evidence="11 12">
    <name type="scientific">Chytriomyces confervae</name>
    <dbReference type="NCBI Taxonomy" id="246404"/>
    <lineage>
        <taxon>Eukaryota</taxon>
        <taxon>Fungi</taxon>
        <taxon>Fungi incertae sedis</taxon>
        <taxon>Chytridiomycota</taxon>
        <taxon>Chytridiomycota incertae sedis</taxon>
        <taxon>Chytridiomycetes</taxon>
        <taxon>Chytridiales</taxon>
        <taxon>Chytriomycetaceae</taxon>
        <taxon>Chytriomyces</taxon>
    </lineage>
</organism>
<evidence type="ECO:0008006" key="13">
    <source>
        <dbReference type="Google" id="ProtNLM"/>
    </source>
</evidence>
<comment type="subcellular location">
    <subcellularLocation>
        <location evidence="1">Endomembrane system</location>
        <topology evidence="1">Multi-pass membrane protein</topology>
    </subcellularLocation>
    <subcellularLocation>
        <location evidence="3">Endoplasmic reticulum membrane</location>
    </subcellularLocation>
    <subcellularLocation>
        <location evidence="2">Nucleus envelope</location>
    </subcellularLocation>
</comment>
<keyword evidence="7 10" id="KW-1133">Transmembrane helix</keyword>
<dbReference type="GO" id="GO:0005789">
    <property type="term" value="C:endoplasmic reticulum membrane"/>
    <property type="evidence" value="ECO:0007669"/>
    <property type="project" value="UniProtKB-SubCell"/>
</dbReference>
<protein>
    <recommendedName>
        <fullName evidence="13">Transmembrane protein</fullName>
    </recommendedName>
</protein>
<accession>A0A507FTS5</accession>
<evidence type="ECO:0000256" key="8">
    <source>
        <dbReference type="ARBA" id="ARBA00023136"/>
    </source>
</evidence>
<dbReference type="OrthoDB" id="410725at2759"/>
<keyword evidence="12" id="KW-1185">Reference proteome</keyword>
<evidence type="ECO:0000256" key="5">
    <source>
        <dbReference type="ARBA" id="ARBA00022692"/>
    </source>
</evidence>
<proteinExistence type="inferred from homology"/>
<dbReference type="EMBL" id="QEAP01000003">
    <property type="protein sequence ID" value="TPX78496.1"/>
    <property type="molecule type" value="Genomic_DNA"/>
</dbReference>
<evidence type="ECO:0000256" key="3">
    <source>
        <dbReference type="ARBA" id="ARBA00004586"/>
    </source>
</evidence>
<evidence type="ECO:0000256" key="1">
    <source>
        <dbReference type="ARBA" id="ARBA00004127"/>
    </source>
</evidence>
<feature type="transmembrane region" description="Helical" evidence="10">
    <location>
        <begin position="20"/>
        <end position="42"/>
    </location>
</feature>
<keyword evidence="5 10" id="KW-0812">Transmembrane</keyword>
<evidence type="ECO:0000256" key="10">
    <source>
        <dbReference type="SAM" id="Phobius"/>
    </source>
</evidence>
<evidence type="ECO:0000256" key="2">
    <source>
        <dbReference type="ARBA" id="ARBA00004259"/>
    </source>
</evidence>
<comment type="similarity">
    <text evidence="4">Belongs to the TMEM43 family.</text>
</comment>
<keyword evidence="8 10" id="KW-0472">Membrane</keyword>
<dbReference type="AlphaFoldDB" id="A0A507FTS5"/>
<feature type="transmembrane region" description="Helical" evidence="10">
    <location>
        <begin position="401"/>
        <end position="419"/>
    </location>
</feature>
<dbReference type="Pfam" id="PF07787">
    <property type="entry name" value="TMEM43"/>
    <property type="match status" value="1"/>
</dbReference>
<dbReference type="STRING" id="246404.A0A507FTS5"/>
<keyword evidence="9" id="KW-0539">Nucleus</keyword>
<reference evidence="11 12" key="1">
    <citation type="journal article" date="2019" name="Sci. Rep.">
        <title>Comparative genomics of chytrid fungi reveal insights into the obligate biotrophic and pathogenic lifestyle of Synchytrium endobioticum.</title>
        <authorList>
            <person name="van de Vossenberg B.T.L.H."/>
            <person name="Warris S."/>
            <person name="Nguyen H.D.T."/>
            <person name="van Gent-Pelzer M.P.E."/>
            <person name="Joly D.L."/>
            <person name="van de Geest H.C."/>
            <person name="Bonants P.J.M."/>
            <person name="Smith D.S."/>
            <person name="Levesque C.A."/>
            <person name="van der Lee T.A.J."/>
        </authorList>
    </citation>
    <scope>NUCLEOTIDE SEQUENCE [LARGE SCALE GENOMIC DNA]</scope>
    <source>
        <strain evidence="11 12">CBS 675.73</strain>
    </source>
</reference>
<evidence type="ECO:0000256" key="9">
    <source>
        <dbReference type="ARBA" id="ARBA00023242"/>
    </source>
</evidence>
<sequence>MFRQGRTRVFVSRPQEENCFMQFLLQLVSLLALVSAPLFVLYMQHSVGETGAAVEEALRSVVSLPSNKHAPPNSIVHVASHQVSPDLISDDAFGLQFEGAVRTRRKTEYCQWMEFSTDESHVERDEDGNERTVTRRTYSYSKNWISYTIPSFAFDQPAAHHNPLRDPFPSKSTTASFMKLGDYTVDGSVLESANDGWVFKKRYSSDAIEETSQSIASLESGFRYIGNGYFYSPYEQSGTEKFLRTAGMALEGSLLDFQIADAVNALFGSCAAGDLRVSFEAIVTTPGNGASVVGKLKSNNRIGIYTASNGVKIGLYENSAETSALSMLSKLLWSARKWLWAAYFATFMWSLGVVYFYRLKPEPSATPVMFSKPSDVYILLLESVALLFATVGMSKVVTSSFTLGLSLVLSGAALFAGSSSDRFRMFLTSKEKTD</sequence>
<feature type="transmembrane region" description="Helical" evidence="10">
    <location>
        <begin position="377"/>
        <end position="394"/>
    </location>
</feature>
<evidence type="ECO:0000256" key="6">
    <source>
        <dbReference type="ARBA" id="ARBA00022824"/>
    </source>
</evidence>
<comment type="caution">
    <text evidence="11">The sequence shown here is derived from an EMBL/GenBank/DDBJ whole genome shotgun (WGS) entry which is preliminary data.</text>
</comment>
<dbReference type="GO" id="GO:0005637">
    <property type="term" value="C:nuclear inner membrane"/>
    <property type="evidence" value="ECO:0007669"/>
    <property type="project" value="TreeGrafter"/>
</dbReference>
<evidence type="ECO:0000256" key="4">
    <source>
        <dbReference type="ARBA" id="ARBA00006627"/>
    </source>
</evidence>
<evidence type="ECO:0000313" key="11">
    <source>
        <dbReference type="EMBL" id="TPX78496.1"/>
    </source>
</evidence>
<name>A0A507FTS5_9FUNG</name>